<keyword evidence="2" id="KW-0663">Pyridoxal phosphate</keyword>
<dbReference type="InterPro" id="IPR015424">
    <property type="entry name" value="PyrdxlP-dep_Trfase"/>
</dbReference>
<dbReference type="InterPro" id="IPR036388">
    <property type="entry name" value="WH-like_DNA-bd_sf"/>
</dbReference>
<dbReference type="Gene3D" id="3.90.1150.10">
    <property type="entry name" value="Aspartate Aminotransferase, domain 1"/>
    <property type="match status" value="1"/>
</dbReference>
<dbReference type="PANTHER" id="PTHR46577:SF1">
    <property type="entry name" value="HTH-TYPE TRANSCRIPTIONAL REGULATORY PROTEIN GABR"/>
    <property type="match status" value="1"/>
</dbReference>
<evidence type="ECO:0000256" key="5">
    <source>
        <dbReference type="ARBA" id="ARBA00023163"/>
    </source>
</evidence>
<evidence type="ECO:0000256" key="1">
    <source>
        <dbReference type="ARBA" id="ARBA00005384"/>
    </source>
</evidence>
<dbReference type="GO" id="GO:0003700">
    <property type="term" value="F:DNA-binding transcription factor activity"/>
    <property type="evidence" value="ECO:0007669"/>
    <property type="project" value="InterPro"/>
</dbReference>
<name>A0A318XK14_9FIRM</name>
<comment type="caution">
    <text evidence="7">The sequence shown here is derived from an EMBL/GenBank/DDBJ whole genome shotgun (WGS) entry which is preliminary data.</text>
</comment>
<organism evidence="7 8">
    <name type="scientific">Ruminiclostridium sufflavum DSM 19573</name>
    <dbReference type="NCBI Taxonomy" id="1121337"/>
    <lineage>
        <taxon>Bacteria</taxon>
        <taxon>Bacillati</taxon>
        <taxon>Bacillota</taxon>
        <taxon>Clostridia</taxon>
        <taxon>Eubacteriales</taxon>
        <taxon>Oscillospiraceae</taxon>
        <taxon>Ruminiclostridium</taxon>
    </lineage>
</organism>
<keyword evidence="4 7" id="KW-0238">DNA-binding</keyword>
<dbReference type="RefSeq" id="WP_110462696.1">
    <property type="nucleotide sequence ID" value="NZ_QKMR01000016.1"/>
</dbReference>
<dbReference type="InterPro" id="IPR015421">
    <property type="entry name" value="PyrdxlP-dep_Trfase_major"/>
</dbReference>
<dbReference type="InterPro" id="IPR004839">
    <property type="entry name" value="Aminotransferase_I/II_large"/>
</dbReference>
<evidence type="ECO:0000256" key="3">
    <source>
        <dbReference type="ARBA" id="ARBA00023015"/>
    </source>
</evidence>
<dbReference type="PANTHER" id="PTHR46577">
    <property type="entry name" value="HTH-TYPE TRANSCRIPTIONAL REGULATORY PROTEIN GABR"/>
    <property type="match status" value="1"/>
</dbReference>
<dbReference type="InterPro" id="IPR000524">
    <property type="entry name" value="Tscrpt_reg_HTH_GntR"/>
</dbReference>
<dbReference type="GO" id="GO:0030170">
    <property type="term" value="F:pyridoxal phosphate binding"/>
    <property type="evidence" value="ECO:0007669"/>
    <property type="project" value="InterPro"/>
</dbReference>
<dbReference type="InterPro" id="IPR036390">
    <property type="entry name" value="WH_DNA-bd_sf"/>
</dbReference>
<dbReference type="Gene3D" id="3.40.640.10">
    <property type="entry name" value="Type I PLP-dependent aspartate aminotransferase-like (Major domain)"/>
    <property type="match status" value="1"/>
</dbReference>
<feature type="domain" description="HTH gntR-type" evidence="6">
    <location>
        <begin position="13"/>
        <end position="81"/>
    </location>
</feature>
<dbReference type="SUPFAM" id="SSF53383">
    <property type="entry name" value="PLP-dependent transferases"/>
    <property type="match status" value="1"/>
</dbReference>
<dbReference type="Pfam" id="PF00155">
    <property type="entry name" value="Aminotran_1_2"/>
    <property type="match status" value="1"/>
</dbReference>
<protein>
    <submittedName>
        <fullName evidence="7">DNA-binding transcriptional MocR family regulator</fullName>
    </submittedName>
</protein>
<evidence type="ECO:0000313" key="7">
    <source>
        <dbReference type="EMBL" id="PYG86876.1"/>
    </source>
</evidence>
<comment type="similarity">
    <text evidence="1">In the C-terminal section; belongs to the class-I pyridoxal-phosphate-dependent aminotransferase family.</text>
</comment>
<keyword evidence="8" id="KW-1185">Reference proteome</keyword>
<sequence>MINVSIQLTESARPKYLQLFDCLKELIAAGQIKPGEKLPAIRSFAQRLGVNNVTVINAYKQLENNKYITAKKGSGYYVSGSRLQKEEIYSSSDIGIADNEPIINFASATPHPSVFPVESFKECINEVIERDKGFAFGYQDSKGFKPLRKSILNYLDKRYSIKMENEDNIQIVSGAQQGIDLIGKVLLNPGDYVITENPTYDGATEVFKSRGARVVRVKLEKDGIDLVDLEKKIRICKPKLLYVMTSFQNPTTISYSRQKLRELLELAKAYNTFIVEDDSMSDLCYEDTSPQTLKALDDNNAYVIYLKSFSKILMPGLRAGCMVIPDLLINDFAKIKNTSDISSSGLIQRSLDMYFDSGKWDEHHQYMIEIYKGKYEFMLSRLEKLCKRGISFDRPKGGLYFWIKVPKYLSAKNIYDDCKKNGLLLLPSGIFYDINNENRDSYIRLSFASSGIEQIREGMIILENALFNNQ</sequence>
<evidence type="ECO:0000256" key="2">
    <source>
        <dbReference type="ARBA" id="ARBA00022898"/>
    </source>
</evidence>
<evidence type="ECO:0000256" key="4">
    <source>
        <dbReference type="ARBA" id="ARBA00023125"/>
    </source>
</evidence>
<keyword evidence="5" id="KW-0804">Transcription</keyword>
<dbReference type="GO" id="GO:0003677">
    <property type="term" value="F:DNA binding"/>
    <property type="evidence" value="ECO:0007669"/>
    <property type="project" value="UniProtKB-KW"/>
</dbReference>
<dbReference type="AlphaFoldDB" id="A0A318XK14"/>
<dbReference type="SUPFAM" id="SSF46785">
    <property type="entry name" value="Winged helix' DNA-binding domain"/>
    <property type="match status" value="1"/>
</dbReference>
<dbReference type="EMBL" id="QKMR01000016">
    <property type="protein sequence ID" value="PYG86876.1"/>
    <property type="molecule type" value="Genomic_DNA"/>
</dbReference>
<dbReference type="CDD" id="cd00609">
    <property type="entry name" value="AAT_like"/>
    <property type="match status" value="1"/>
</dbReference>
<dbReference type="Gene3D" id="1.10.10.10">
    <property type="entry name" value="Winged helix-like DNA-binding domain superfamily/Winged helix DNA-binding domain"/>
    <property type="match status" value="1"/>
</dbReference>
<dbReference type="PROSITE" id="PS50949">
    <property type="entry name" value="HTH_GNTR"/>
    <property type="match status" value="1"/>
</dbReference>
<proteinExistence type="inferred from homology"/>
<dbReference type="Pfam" id="PF00392">
    <property type="entry name" value="GntR"/>
    <property type="match status" value="1"/>
</dbReference>
<gene>
    <name evidence="7" type="ORF">LY28_02699</name>
</gene>
<evidence type="ECO:0000259" key="6">
    <source>
        <dbReference type="PROSITE" id="PS50949"/>
    </source>
</evidence>
<dbReference type="GO" id="GO:0003824">
    <property type="term" value="F:catalytic activity"/>
    <property type="evidence" value="ECO:0007669"/>
    <property type="project" value="UniProtKB-ARBA"/>
</dbReference>
<dbReference type="Proteomes" id="UP000248132">
    <property type="component" value="Unassembled WGS sequence"/>
</dbReference>
<keyword evidence="3" id="KW-0805">Transcription regulation</keyword>
<dbReference type="InterPro" id="IPR015422">
    <property type="entry name" value="PyrdxlP-dep_Trfase_small"/>
</dbReference>
<dbReference type="OrthoDB" id="9802328at2"/>
<dbReference type="InterPro" id="IPR051446">
    <property type="entry name" value="HTH_trans_reg/aminotransferase"/>
</dbReference>
<accession>A0A318XK14</accession>
<dbReference type="CDD" id="cd07377">
    <property type="entry name" value="WHTH_GntR"/>
    <property type="match status" value="1"/>
</dbReference>
<dbReference type="SMART" id="SM00345">
    <property type="entry name" value="HTH_GNTR"/>
    <property type="match status" value="1"/>
</dbReference>
<evidence type="ECO:0000313" key="8">
    <source>
        <dbReference type="Proteomes" id="UP000248132"/>
    </source>
</evidence>
<reference evidence="7 8" key="1">
    <citation type="submission" date="2018-06" db="EMBL/GenBank/DDBJ databases">
        <title>Genomic Encyclopedia of Type Strains, Phase I: the one thousand microbial genomes (KMG-I) project.</title>
        <authorList>
            <person name="Kyrpides N."/>
        </authorList>
    </citation>
    <scope>NUCLEOTIDE SEQUENCE [LARGE SCALE GENOMIC DNA]</scope>
    <source>
        <strain evidence="7 8">DSM 19573</strain>
    </source>
</reference>